<feature type="signal peptide" evidence="3">
    <location>
        <begin position="1"/>
        <end position="22"/>
    </location>
</feature>
<dbReference type="PRINTS" id="PR00118">
    <property type="entry name" value="BLACTAMASEA"/>
</dbReference>
<reference evidence="5 6" key="1">
    <citation type="submission" date="2016-11" db="EMBL/GenBank/DDBJ databases">
        <authorList>
            <person name="Jaros S."/>
            <person name="Januszkiewicz K."/>
            <person name="Wedrychowicz H."/>
        </authorList>
    </citation>
    <scope>NUCLEOTIDE SEQUENCE [LARGE SCALE GENOMIC DNA]</scope>
    <source>
        <strain evidence="5 6">DSM 43832</strain>
    </source>
</reference>
<organism evidence="5 6">
    <name type="scientific">Pseudonocardia thermophila</name>
    <dbReference type="NCBI Taxonomy" id="1848"/>
    <lineage>
        <taxon>Bacteria</taxon>
        <taxon>Bacillati</taxon>
        <taxon>Actinomycetota</taxon>
        <taxon>Actinomycetes</taxon>
        <taxon>Pseudonocardiales</taxon>
        <taxon>Pseudonocardiaceae</taxon>
        <taxon>Pseudonocardia</taxon>
    </lineage>
</organism>
<evidence type="ECO:0000313" key="5">
    <source>
        <dbReference type="EMBL" id="SHK04763.1"/>
    </source>
</evidence>
<dbReference type="InterPro" id="IPR006311">
    <property type="entry name" value="TAT_signal"/>
</dbReference>
<proteinExistence type="predicted"/>
<name>A0A1M6P9Y8_PSETH</name>
<feature type="chain" id="PRO_5012839021" description="Beta-lactamase" evidence="3">
    <location>
        <begin position="23"/>
        <end position="300"/>
    </location>
</feature>
<dbReference type="PROSITE" id="PS51318">
    <property type="entry name" value="TAT"/>
    <property type="match status" value="1"/>
</dbReference>
<evidence type="ECO:0000256" key="2">
    <source>
        <dbReference type="ARBA" id="ARBA00030171"/>
    </source>
</evidence>
<dbReference type="InterPro" id="IPR000871">
    <property type="entry name" value="Beta-lactam_class-A"/>
</dbReference>
<protein>
    <recommendedName>
        <fullName evidence="1">Beta-lactamase</fullName>
    </recommendedName>
    <alternativeName>
        <fullName evidence="2">Penicillinase</fullName>
    </alternativeName>
</protein>
<dbReference type="PANTHER" id="PTHR35333:SF3">
    <property type="entry name" value="BETA-LACTAMASE-TYPE TRANSPEPTIDASE FOLD CONTAINING PROTEIN"/>
    <property type="match status" value="1"/>
</dbReference>
<dbReference type="Proteomes" id="UP000184363">
    <property type="component" value="Unassembled WGS sequence"/>
</dbReference>
<keyword evidence="3" id="KW-0732">Signal</keyword>
<dbReference type="EMBL" id="FRAP01000002">
    <property type="protein sequence ID" value="SHK04763.1"/>
    <property type="molecule type" value="Genomic_DNA"/>
</dbReference>
<dbReference type="GO" id="GO:0046677">
    <property type="term" value="P:response to antibiotic"/>
    <property type="evidence" value="ECO:0007669"/>
    <property type="project" value="InterPro"/>
</dbReference>
<evidence type="ECO:0000259" key="4">
    <source>
        <dbReference type="Pfam" id="PF13354"/>
    </source>
</evidence>
<sequence>MGHPIGRRSVLGAALLAPAACAAPPPAADVPDLAAAAALAGCEAARRGVRLGVHAVATADGRELAHRADERFAHCSIVKVLAAGAVLDRFPIEQLDRRLPVEAADLVAHSPSARAHVGTGMTLREAAEAALRYSDNTAGNLLLRAVGGPEGITAFVRSLGDPVTRSDRWEPALNTAVPGDERDTSTPRALSADVRELVLGSRLDVAARELLRGWMLANTTGDARIRAGAPAGWRVADKTGTGGYGTAGDAAVLWPPQGAPIVLTVLTAGDHPDAQPDEAVFAEVTRIVTTALGPGSGRAG</sequence>
<dbReference type="GO" id="GO:0030655">
    <property type="term" value="P:beta-lactam antibiotic catabolic process"/>
    <property type="evidence" value="ECO:0007669"/>
    <property type="project" value="InterPro"/>
</dbReference>
<evidence type="ECO:0000313" key="6">
    <source>
        <dbReference type="Proteomes" id="UP000184363"/>
    </source>
</evidence>
<keyword evidence="6" id="KW-1185">Reference proteome</keyword>
<dbReference type="SUPFAM" id="SSF56601">
    <property type="entry name" value="beta-lactamase/transpeptidase-like"/>
    <property type="match status" value="1"/>
</dbReference>
<dbReference type="Gene3D" id="3.40.710.10">
    <property type="entry name" value="DD-peptidase/beta-lactamase superfamily"/>
    <property type="match status" value="1"/>
</dbReference>
<dbReference type="InterPro" id="IPR045155">
    <property type="entry name" value="Beta-lactam_cat"/>
</dbReference>
<gene>
    <name evidence="5" type="ORF">SAMN05443637_102137</name>
</gene>
<feature type="domain" description="Beta-lactamase class A catalytic" evidence="4">
    <location>
        <begin position="52"/>
        <end position="267"/>
    </location>
</feature>
<dbReference type="NCBIfam" id="NF033103">
    <property type="entry name" value="bla_class_A"/>
    <property type="match status" value="1"/>
</dbReference>
<dbReference type="GO" id="GO:0008800">
    <property type="term" value="F:beta-lactamase activity"/>
    <property type="evidence" value="ECO:0007669"/>
    <property type="project" value="InterPro"/>
</dbReference>
<dbReference type="InterPro" id="IPR012338">
    <property type="entry name" value="Beta-lactam/transpept-like"/>
</dbReference>
<dbReference type="Pfam" id="PF13354">
    <property type="entry name" value="Beta-lactamase2"/>
    <property type="match status" value="1"/>
</dbReference>
<dbReference type="RefSeq" id="WP_073455286.1">
    <property type="nucleotide sequence ID" value="NZ_CALGVN010000053.1"/>
</dbReference>
<dbReference type="AlphaFoldDB" id="A0A1M6P9Y8"/>
<evidence type="ECO:0000256" key="3">
    <source>
        <dbReference type="SAM" id="SignalP"/>
    </source>
</evidence>
<dbReference type="PANTHER" id="PTHR35333">
    <property type="entry name" value="BETA-LACTAMASE"/>
    <property type="match status" value="1"/>
</dbReference>
<accession>A0A1M6P9Y8</accession>
<evidence type="ECO:0000256" key="1">
    <source>
        <dbReference type="ARBA" id="ARBA00018879"/>
    </source>
</evidence>
<dbReference type="STRING" id="1848.SAMN05443637_102137"/>